<keyword evidence="2" id="KW-0963">Cytoplasm</keyword>
<dbReference type="NCBIfam" id="TIGR02044">
    <property type="entry name" value="CueR"/>
    <property type="match status" value="1"/>
</dbReference>
<dbReference type="PRINTS" id="PR00040">
    <property type="entry name" value="HTHMERR"/>
</dbReference>
<feature type="coiled-coil region" evidence="6">
    <location>
        <begin position="81"/>
        <end position="108"/>
    </location>
</feature>
<dbReference type="EMBL" id="JANSLM010000008">
    <property type="protein sequence ID" value="MDT8840110.1"/>
    <property type="molecule type" value="Genomic_DNA"/>
</dbReference>
<dbReference type="Proteomes" id="UP001246473">
    <property type="component" value="Unassembled WGS sequence"/>
</dbReference>
<name>A0AAP5QCT4_9BURK</name>
<gene>
    <name evidence="8" type="primary">cueR</name>
    <name evidence="8" type="ORF">ParKJ_22045</name>
</gene>
<dbReference type="SUPFAM" id="SSF46955">
    <property type="entry name" value="Putative DNA-binding domain"/>
    <property type="match status" value="1"/>
</dbReference>
<keyword evidence="3" id="KW-0805">Transcription regulation</keyword>
<keyword evidence="5" id="KW-0804">Transcription</keyword>
<reference evidence="8" key="1">
    <citation type="submission" date="2022-08" db="EMBL/GenBank/DDBJ databases">
        <authorList>
            <person name="Kim S.-J."/>
        </authorList>
    </citation>
    <scope>NUCLEOTIDE SEQUENCE</scope>
    <source>
        <strain evidence="8">KJ</strain>
    </source>
</reference>
<evidence type="ECO:0000313" key="9">
    <source>
        <dbReference type="Proteomes" id="UP001246473"/>
    </source>
</evidence>
<dbReference type="RefSeq" id="WP_315696995.1">
    <property type="nucleotide sequence ID" value="NZ_JANSLM010000008.1"/>
</dbReference>
<dbReference type="AlphaFoldDB" id="A0AAP5QCT4"/>
<comment type="caution">
    <text evidence="8">The sequence shown here is derived from an EMBL/GenBank/DDBJ whole genome shotgun (WGS) entry which is preliminary data.</text>
</comment>
<keyword evidence="6" id="KW-0175">Coiled coil</keyword>
<dbReference type="PROSITE" id="PS50937">
    <property type="entry name" value="HTH_MERR_2"/>
    <property type="match status" value="1"/>
</dbReference>
<protein>
    <submittedName>
        <fullName evidence="8">Cu(I)-responsive transcriptional regulator</fullName>
    </submittedName>
</protein>
<dbReference type="InterPro" id="IPR011789">
    <property type="entry name" value="CueR"/>
</dbReference>
<organism evidence="8 9">
    <name type="scientific">Paraburkholderia fungorum</name>
    <dbReference type="NCBI Taxonomy" id="134537"/>
    <lineage>
        <taxon>Bacteria</taxon>
        <taxon>Pseudomonadati</taxon>
        <taxon>Pseudomonadota</taxon>
        <taxon>Betaproteobacteria</taxon>
        <taxon>Burkholderiales</taxon>
        <taxon>Burkholderiaceae</taxon>
        <taxon>Paraburkholderia</taxon>
    </lineage>
</organism>
<dbReference type="Gene3D" id="1.10.1660.10">
    <property type="match status" value="1"/>
</dbReference>
<evidence type="ECO:0000313" key="8">
    <source>
        <dbReference type="EMBL" id="MDT8840110.1"/>
    </source>
</evidence>
<dbReference type="PROSITE" id="PS00552">
    <property type="entry name" value="HTH_MERR_1"/>
    <property type="match status" value="1"/>
</dbReference>
<keyword evidence="4" id="KW-0238">DNA-binding</keyword>
<evidence type="ECO:0000256" key="6">
    <source>
        <dbReference type="SAM" id="Coils"/>
    </source>
</evidence>
<dbReference type="GO" id="GO:0005737">
    <property type="term" value="C:cytoplasm"/>
    <property type="evidence" value="ECO:0007669"/>
    <property type="project" value="UniProtKB-SubCell"/>
</dbReference>
<dbReference type="InterPro" id="IPR015358">
    <property type="entry name" value="Tscrpt_reg_MerR_DNA-bd"/>
</dbReference>
<dbReference type="InterPro" id="IPR000551">
    <property type="entry name" value="MerR-type_HTH_dom"/>
</dbReference>
<proteinExistence type="predicted"/>
<dbReference type="Pfam" id="PF09278">
    <property type="entry name" value="MerR-DNA-bind"/>
    <property type="match status" value="1"/>
</dbReference>
<accession>A0AAP5QCT4</accession>
<evidence type="ECO:0000256" key="2">
    <source>
        <dbReference type="ARBA" id="ARBA00022490"/>
    </source>
</evidence>
<dbReference type="GO" id="GO:0003677">
    <property type="term" value="F:DNA binding"/>
    <property type="evidence" value="ECO:0007669"/>
    <property type="project" value="UniProtKB-KW"/>
</dbReference>
<dbReference type="GO" id="GO:0045893">
    <property type="term" value="P:positive regulation of DNA-templated transcription"/>
    <property type="evidence" value="ECO:0007669"/>
    <property type="project" value="InterPro"/>
</dbReference>
<comment type="subcellular location">
    <subcellularLocation>
        <location evidence="1">Cytoplasm</location>
    </subcellularLocation>
</comment>
<dbReference type="CDD" id="cd01108">
    <property type="entry name" value="HTH_CueR"/>
    <property type="match status" value="1"/>
</dbReference>
<feature type="domain" description="HTH merR-type" evidence="7">
    <location>
        <begin position="1"/>
        <end position="69"/>
    </location>
</feature>
<evidence type="ECO:0000256" key="4">
    <source>
        <dbReference type="ARBA" id="ARBA00023125"/>
    </source>
</evidence>
<evidence type="ECO:0000259" key="7">
    <source>
        <dbReference type="PROSITE" id="PS50937"/>
    </source>
</evidence>
<sequence length="131" mass="14894">MNIGEVAKESGVSAKMVRHYEESGLIRPATRSGSNYRTYSQNDVEVLRFVKRARTLGFAMKQIATLLALWKDRSRPSREVKQLARQHIAELNARIAELTEIRDTLEHLARHCRGDSRPECPILEGLAASRH</sequence>
<dbReference type="Pfam" id="PF00376">
    <property type="entry name" value="MerR"/>
    <property type="match status" value="1"/>
</dbReference>
<dbReference type="GO" id="GO:0005507">
    <property type="term" value="F:copper ion binding"/>
    <property type="evidence" value="ECO:0007669"/>
    <property type="project" value="InterPro"/>
</dbReference>
<dbReference type="SMART" id="SM00422">
    <property type="entry name" value="HTH_MERR"/>
    <property type="match status" value="1"/>
</dbReference>
<dbReference type="InterPro" id="IPR009061">
    <property type="entry name" value="DNA-bd_dom_put_sf"/>
</dbReference>
<evidence type="ECO:0000256" key="5">
    <source>
        <dbReference type="ARBA" id="ARBA00023163"/>
    </source>
</evidence>
<dbReference type="GO" id="GO:0003700">
    <property type="term" value="F:DNA-binding transcription factor activity"/>
    <property type="evidence" value="ECO:0007669"/>
    <property type="project" value="InterPro"/>
</dbReference>
<dbReference type="PANTHER" id="PTHR30204:SF94">
    <property type="entry name" value="HEAVY METAL-DEPENDENT TRANSCRIPTIONAL REGULATOR HI_0293-RELATED"/>
    <property type="match status" value="1"/>
</dbReference>
<dbReference type="InterPro" id="IPR047057">
    <property type="entry name" value="MerR_fam"/>
</dbReference>
<dbReference type="PANTHER" id="PTHR30204">
    <property type="entry name" value="REDOX-CYCLING DRUG-SENSING TRANSCRIPTIONAL ACTIVATOR SOXR"/>
    <property type="match status" value="1"/>
</dbReference>
<evidence type="ECO:0000256" key="3">
    <source>
        <dbReference type="ARBA" id="ARBA00023015"/>
    </source>
</evidence>
<evidence type="ECO:0000256" key="1">
    <source>
        <dbReference type="ARBA" id="ARBA00004496"/>
    </source>
</evidence>